<keyword evidence="3" id="KW-1185">Reference proteome</keyword>
<protein>
    <recommendedName>
        <fullName evidence="1">Calcineurin-like phosphoesterase domain-containing protein</fullName>
    </recommendedName>
</protein>
<evidence type="ECO:0000313" key="3">
    <source>
        <dbReference type="Proteomes" id="UP001349343"/>
    </source>
</evidence>
<dbReference type="InterPro" id="IPR029052">
    <property type="entry name" value="Metallo-depent_PP-like"/>
</dbReference>
<dbReference type="PANTHER" id="PTHR30337">
    <property type="entry name" value="COMPONENT OF ATP-DEPENDENT DSDNA EXONUCLEASE"/>
    <property type="match status" value="1"/>
</dbReference>
<dbReference type="EMBL" id="OR769222">
    <property type="protein sequence ID" value="WQJ52949.1"/>
    <property type="molecule type" value="Genomic_DNA"/>
</dbReference>
<sequence length="374" mass="42981">MVKDTKKTIQIKASKGLFLADIHLGVRSSSEEWQDNIRSYFFDWFIPYVKSLLNDSPNDYFLAVLGDVYDDRKSIDINVNELAIDIFETLGQLLPVYIINGNHDLSKKTNKGNTSLRSLSNIPGVTVVKYPTLIHIKPATKILSKIIAIPYLGSHEEENKVLLDYSGKVDYAWMHTDISQMKFDNGMTIVGAVDAKIFKGDILSGHIHKRQELENVVYIGCPYQLKRSDIGNTKGVYSIDFNTKDMYFTENDFSPIFHKIRVEDFLKLSVKDRDIFLNNNYNDIIIDETDLRKYKTGNIYDMASLSNAKRVQIVVNKAHHELEVLPDGNYVELSLEQLINDSIWQLDVDDETKERLKNISREMLKQAEQELTEI</sequence>
<dbReference type="Gene3D" id="3.60.21.10">
    <property type="match status" value="1"/>
</dbReference>
<feature type="domain" description="Calcineurin-like phosphoesterase" evidence="1">
    <location>
        <begin position="17"/>
        <end position="209"/>
    </location>
</feature>
<dbReference type="InterPro" id="IPR050535">
    <property type="entry name" value="DNA_Repair-Maintenance_Comp"/>
</dbReference>
<evidence type="ECO:0000259" key="1">
    <source>
        <dbReference type="Pfam" id="PF00149"/>
    </source>
</evidence>
<proteinExistence type="predicted"/>
<organism evidence="2 3">
    <name type="scientific">phage Lak_Megaphage_RVC_JS4_GC31</name>
    <dbReference type="NCBI Taxonomy" id="3109228"/>
    <lineage>
        <taxon>Viruses</taxon>
        <taxon>Duplodnaviria</taxon>
        <taxon>Heunggongvirae</taxon>
        <taxon>Uroviricota</taxon>
        <taxon>Caudoviricetes</taxon>
        <taxon>Caudoviricetes code 15 clade</taxon>
    </lineage>
</organism>
<dbReference type="Pfam" id="PF00149">
    <property type="entry name" value="Metallophos"/>
    <property type="match status" value="1"/>
</dbReference>
<name>A0ABZ0Z1Q5_9CAUD</name>
<dbReference type="SUPFAM" id="SSF56300">
    <property type="entry name" value="Metallo-dependent phosphatases"/>
    <property type="match status" value="1"/>
</dbReference>
<dbReference type="InterPro" id="IPR004843">
    <property type="entry name" value="Calcineurin-like_PHP"/>
</dbReference>
<evidence type="ECO:0000313" key="2">
    <source>
        <dbReference type="EMBL" id="WQJ52949.1"/>
    </source>
</evidence>
<reference evidence="2 3" key="1">
    <citation type="submission" date="2023-11" db="EMBL/GenBank/DDBJ databases">
        <authorList>
            <person name="Cook R."/>
            <person name="Crisci M."/>
            <person name="Pye H."/>
            <person name="Adriaenssens E."/>
            <person name="Santini J."/>
        </authorList>
    </citation>
    <scope>NUCLEOTIDE SEQUENCE [LARGE SCALE GENOMIC DNA]</scope>
    <source>
        <strain evidence="2">Lak_Megaphage_RVC_JS4_GC31</strain>
    </source>
</reference>
<accession>A0ABZ0Z1Q5</accession>
<dbReference type="Proteomes" id="UP001349343">
    <property type="component" value="Segment"/>
</dbReference>